<dbReference type="GO" id="GO:0006820">
    <property type="term" value="P:monoatomic anion transport"/>
    <property type="evidence" value="ECO:0007669"/>
    <property type="project" value="TreeGrafter"/>
</dbReference>
<proteinExistence type="predicted"/>
<dbReference type="Proteomes" id="UP000299102">
    <property type="component" value="Unassembled WGS sequence"/>
</dbReference>
<reference evidence="6 7" key="1">
    <citation type="journal article" date="2019" name="Commun. Biol.">
        <title>The bagworm genome reveals a unique fibroin gene that provides high tensile strength.</title>
        <authorList>
            <person name="Kono N."/>
            <person name="Nakamura H."/>
            <person name="Ohtoshi R."/>
            <person name="Tomita M."/>
            <person name="Numata K."/>
            <person name="Arakawa K."/>
        </authorList>
    </citation>
    <scope>NUCLEOTIDE SEQUENCE [LARGE SCALE GENOMIC DNA]</scope>
</reference>
<evidence type="ECO:0000256" key="1">
    <source>
        <dbReference type="ARBA" id="ARBA00004141"/>
    </source>
</evidence>
<protein>
    <submittedName>
        <fullName evidence="6">Inorganic phosphate cotransporter</fullName>
    </submittedName>
</protein>
<organism evidence="6 7">
    <name type="scientific">Eumeta variegata</name>
    <name type="common">Bagworm moth</name>
    <name type="synonym">Eumeta japonica</name>
    <dbReference type="NCBI Taxonomy" id="151549"/>
    <lineage>
        <taxon>Eukaryota</taxon>
        <taxon>Metazoa</taxon>
        <taxon>Ecdysozoa</taxon>
        <taxon>Arthropoda</taxon>
        <taxon>Hexapoda</taxon>
        <taxon>Insecta</taxon>
        <taxon>Pterygota</taxon>
        <taxon>Neoptera</taxon>
        <taxon>Endopterygota</taxon>
        <taxon>Lepidoptera</taxon>
        <taxon>Glossata</taxon>
        <taxon>Ditrysia</taxon>
        <taxon>Tineoidea</taxon>
        <taxon>Psychidae</taxon>
        <taxon>Oiketicinae</taxon>
        <taxon>Eumeta</taxon>
    </lineage>
</organism>
<dbReference type="STRING" id="151549.A0A4C1YZ73"/>
<keyword evidence="4 5" id="KW-0472">Membrane</keyword>
<evidence type="ECO:0000313" key="7">
    <source>
        <dbReference type="Proteomes" id="UP000299102"/>
    </source>
</evidence>
<evidence type="ECO:0000256" key="4">
    <source>
        <dbReference type="ARBA" id="ARBA00023136"/>
    </source>
</evidence>
<evidence type="ECO:0000313" key="6">
    <source>
        <dbReference type="EMBL" id="GBP81771.1"/>
    </source>
</evidence>
<dbReference type="EMBL" id="BGZK01001529">
    <property type="protein sequence ID" value="GBP81771.1"/>
    <property type="molecule type" value="Genomic_DNA"/>
</dbReference>
<dbReference type="GO" id="GO:0016020">
    <property type="term" value="C:membrane"/>
    <property type="evidence" value="ECO:0007669"/>
    <property type="project" value="UniProtKB-SubCell"/>
</dbReference>
<keyword evidence="7" id="KW-1185">Reference proteome</keyword>
<evidence type="ECO:0000256" key="2">
    <source>
        <dbReference type="ARBA" id="ARBA00022692"/>
    </source>
</evidence>
<evidence type="ECO:0000256" key="3">
    <source>
        <dbReference type="ARBA" id="ARBA00022989"/>
    </source>
</evidence>
<dbReference type="PANTHER" id="PTHR11662:SF399">
    <property type="entry name" value="FI19708P1-RELATED"/>
    <property type="match status" value="1"/>
</dbReference>
<sequence>MNHIDVSPNFGGLIYSVNNFVANLIGIAEPVFTASVLGDDSNVSGWRIVFFASAGLSVLSNLIYVIWGTAERQPWTVHIP</sequence>
<dbReference type="GO" id="GO:0022857">
    <property type="term" value="F:transmembrane transporter activity"/>
    <property type="evidence" value="ECO:0007669"/>
    <property type="project" value="TreeGrafter"/>
</dbReference>
<name>A0A4C1YZ73_EUMVA</name>
<comment type="caution">
    <text evidence="6">The sequence shown here is derived from an EMBL/GenBank/DDBJ whole genome shotgun (WGS) entry which is preliminary data.</text>
</comment>
<dbReference type="PANTHER" id="PTHR11662">
    <property type="entry name" value="SOLUTE CARRIER FAMILY 17"/>
    <property type="match status" value="1"/>
</dbReference>
<dbReference type="AlphaFoldDB" id="A0A4C1YZ73"/>
<comment type="subcellular location">
    <subcellularLocation>
        <location evidence="1">Membrane</location>
        <topology evidence="1">Multi-pass membrane protein</topology>
    </subcellularLocation>
</comment>
<evidence type="ECO:0000256" key="5">
    <source>
        <dbReference type="SAM" id="Phobius"/>
    </source>
</evidence>
<keyword evidence="2 5" id="KW-0812">Transmembrane</keyword>
<gene>
    <name evidence="6" type="primary">Picot</name>
    <name evidence="6" type="ORF">EVAR_90998_1</name>
</gene>
<feature type="transmembrane region" description="Helical" evidence="5">
    <location>
        <begin position="20"/>
        <end position="37"/>
    </location>
</feature>
<feature type="transmembrane region" description="Helical" evidence="5">
    <location>
        <begin position="49"/>
        <end position="67"/>
    </location>
</feature>
<dbReference type="InterPro" id="IPR050382">
    <property type="entry name" value="MFS_Na/Anion_cotransporter"/>
</dbReference>
<dbReference type="SUPFAM" id="SSF103473">
    <property type="entry name" value="MFS general substrate transporter"/>
    <property type="match status" value="1"/>
</dbReference>
<accession>A0A4C1YZ73</accession>
<keyword evidence="3 5" id="KW-1133">Transmembrane helix</keyword>
<dbReference type="OrthoDB" id="2985014at2759"/>
<dbReference type="InterPro" id="IPR036259">
    <property type="entry name" value="MFS_trans_sf"/>
</dbReference>